<evidence type="ECO:0000313" key="1">
    <source>
        <dbReference type="EMBL" id="PGM96232.1"/>
    </source>
</evidence>
<dbReference type="AlphaFoldDB" id="A0A2B9E7S8"/>
<dbReference type="EMBL" id="NUHO01000026">
    <property type="protein sequence ID" value="PGM96232.1"/>
    <property type="molecule type" value="Genomic_DNA"/>
</dbReference>
<gene>
    <name evidence="1" type="ORF">CN958_04760</name>
</gene>
<organism evidence="1 2">
    <name type="scientific">Bacillus cereus</name>
    <dbReference type="NCBI Taxonomy" id="1396"/>
    <lineage>
        <taxon>Bacteria</taxon>
        <taxon>Bacillati</taxon>
        <taxon>Bacillota</taxon>
        <taxon>Bacilli</taxon>
        <taxon>Bacillales</taxon>
        <taxon>Bacillaceae</taxon>
        <taxon>Bacillus</taxon>
        <taxon>Bacillus cereus group</taxon>
    </lineage>
</organism>
<dbReference type="Gene3D" id="3.90.25.10">
    <property type="entry name" value="UDP-galactose 4-epimerase, domain 1"/>
    <property type="match status" value="1"/>
</dbReference>
<reference evidence="1 2" key="1">
    <citation type="submission" date="2017-09" db="EMBL/GenBank/DDBJ databases">
        <title>Large-scale bioinformatics analysis of Bacillus genomes uncovers conserved roles of natural products in bacterial physiology.</title>
        <authorList>
            <consortium name="Agbiome Team Llc"/>
            <person name="Bleich R.M."/>
            <person name="Grubbs K.J."/>
            <person name="Santa Maria K.C."/>
            <person name="Allen S.E."/>
            <person name="Farag S."/>
            <person name="Shank E.A."/>
            <person name="Bowers A."/>
        </authorList>
    </citation>
    <scope>NUCLEOTIDE SEQUENCE [LARGE SCALE GENOMIC DNA]</scope>
    <source>
        <strain evidence="1 2">AFS053130</strain>
    </source>
</reference>
<sequence>LGWEAKHGLEEMCADSWRWQSNNKNGYIKQWF</sequence>
<feature type="non-terminal residue" evidence="1">
    <location>
        <position position="1"/>
    </location>
</feature>
<proteinExistence type="predicted"/>
<comment type="caution">
    <text evidence="1">The sequence shown here is derived from an EMBL/GenBank/DDBJ whole genome shotgun (WGS) entry which is preliminary data.</text>
</comment>
<dbReference type="RefSeq" id="WP_098776024.1">
    <property type="nucleotide sequence ID" value="NZ_NUHO01000026.1"/>
</dbReference>
<accession>A0A2B9E7S8</accession>
<name>A0A2B9E7S8_BACCE</name>
<evidence type="ECO:0000313" key="2">
    <source>
        <dbReference type="Proteomes" id="UP000222054"/>
    </source>
</evidence>
<dbReference type="Proteomes" id="UP000222054">
    <property type="component" value="Unassembled WGS sequence"/>
</dbReference>
<protein>
    <submittedName>
        <fullName evidence="1">UDP-glucose 4-epimerase</fullName>
    </submittedName>
</protein>